<evidence type="ECO:0000313" key="2">
    <source>
        <dbReference type="EMBL" id="QGO06630.1"/>
    </source>
</evidence>
<dbReference type="InterPro" id="IPR029063">
    <property type="entry name" value="SAM-dependent_MTases_sf"/>
</dbReference>
<dbReference type="Proteomes" id="UP000422232">
    <property type="component" value="Chromosome"/>
</dbReference>
<evidence type="ECO:0000259" key="1">
    <source>
        <dbReference type="Pfam" id="PF13847"/>
    </source>
</evidence>
<dbReference type="Pfam" id="PF13847">
    <property type="entry name" value="Methyltransf_31"/>
    <property type="match status" value="1"/>
</dbReference>
<dbReference type="AlphaFoldDB" id="A0A9Q6LR54"/>
<keyword evidence="3" id="KW-1185">Reference proteome</keyword>
<dbReference type="EMBL" id="CP038908">
    <property type="protein sequence ID" value="QGO06630.1"/>
    <property type="molecule type" value="Genomic_DNA"/>
</dbReference>
<gene>
    <name evidence="2" type="ORF">Psal009_02545</name>
</gene>
<feature type="domain" description="Methyltransferase" evidence="1">
    <location>
        <begin position="50"/>
        <end position="169"/>
    </location>
</feature>
<dbReference type="SUPFAM" id="SSF53335">
    <property type="entry name" value="S-adenosyl-L-methionine-dependent methyltransferases"/>
    <property type="match status" value="1"/>
</dbReference>
<dbReference type="GO" id="GO:0032259">
    <property type="term" value="P:methylation"/>
    <property type="evidence" value="ECO:0007669"/>
    <property type="project" value="UniProtKB-KW"/>
</dbReference>
<name>A0A9Q6LR54_PISSA</name>
<dbReference type="Gene3D" id="3.40.50.150">
    <property type="entry name" value="Vaccinia Virus protein VP39"/>
    <property type="match status" value="1"/>
</dbReference>
<keyword evidence="2" id="KW-0808">Transferase</keyword>
<dbReference type="CDD" id="cd02440">
    <property type="entry name" value="AdoMet_MTases"/>
    <property type="match status" value="1"/>
</dbReference>
<dbReference type="PANTHER" id="PTHR43861">
    <property type="entry name" value="TRANS-ACONITATE 2-METHYLTRANSFERASE-RELATED"/>
    <property type="match status" value="1"/>
</dbReference>
<reference evidence="2 3" key="1">
    <citation type="submission" date="2019-04" db="EMBL/GenBank/DDBJ databases">
        <title>Complete genome sequencing of Piscirickettsia salmonis strain Psal-009.</title>
        <authorList>
            <person name="Schober I."/>
            <person name="Bunk B."/>
            <person name="Sproer C."/>
            <person name="Carril G.P."/>
            <person name="Riedel T."/>
            <person name="Flores-Herrera P.A."/>
            <person name="Nourdin-Galindo G."/>
            <person name="Marshall S.H."/>
            <person name="Overmann J."/>
        </authorList>
    </citation>
    <scope>NUCLEOTIDE SEQUENCE [LARGE SCALE GENOMIC DNA]</scope>
    <source>
        <strain evidence="2 3">Psal-009</strain>
    </source>
</reference>
<proteinExistence type="predicted"/>
<evidence type="ECO:0000313" key="3">
    <source>
        <dbReference type="Proteomes" id="UP000422232"/>
    </source>
</evidence>
<keyword evidence="2" id="KW-0489">Methyltransferase</keyword>
<dbReference type="GO" id="GO:0008168">
    <property type="term" value="F:methyltransferase activity"/>
    <property type="evidence" value="ECO:0007669"/>
    <property type="project" value="UniProtKB-KW"/>
</dbReference>
<protein>
    <submittedName>
        <fullName evidence="2">Bifunctional 3-demethylubiquinone-9 3-methyltransferase/ 2-octaprenyl-6-hydroxy phenol methylase</fullName>
    </submittedName>
</protein>
<accession>A0A9Q6LR54</accession>
<dbReference type="RefSeq" id="WP_036781250.1">
    <property type="nucleotide sequence ID" value="NZ_CP012413.1"/>
</dbReference>
<organism evidence="2 3">
    <name type="scientific">Piscirickettsia salmonis</name>
    <dbReference type="NCBI Taxonomy" id="1238"/>
    <lineage>
        <taxon>Bacteria</taxon>
        <taxon>Pseudomonadati</taxon>
        <taxon>Pseudomonadota</taxon>
        <taxon>Gammaproteobacteria</taxon>
        <taxon>Thiotrichales</taxon>
        <taxon>Piscirickettsiaceae</taxon>
        <taxon>Piscirickettsia</taxon>
    </lineage>
</organism>
<sequence>MKISHRNIDVWDAWTRIHFTSKFYDMDAFRQHLNSIKTLDQQLLGPVNHKKLLHLQCHFGQDSLSLAHLGTKVTGVDYSPQAIKTAKALSTELKIAAKFICQDILLLKLNKKFDIVYTSYGVLNWLPDLEQWAEIIRKHLNKNGRFIMVEFHPFLNILNDDFTEIGYDYCNDGKLITYKDQKSYTNSAKDHQKYTTYEYLHPLSDILNALTKAGITFDIKEYPYSHYNCFPNLVETTPNSGIYQHSFKIPMMFSITGQLTS</sequence>
<dbReference type="InterPro" id="IPR025714">
    <property type="entry name" value="Methyltranfer_dom"/>
</dbReference>